<dbReference type="PANTHER" id="PTHR36764">
    <property type="entry name" value="TRNA (ILE)-LYSIDINE SYNTHASE"/>
    <property type="match status" value="1"/>
</dbReference>
<organism evidence="3 4">
    <name type="scientific">Taxus chinensis</name>
    <name type="common">Chinese yew</name>
    <name type="synonym">Taxus wallichiana var. chinensis</name>
    <dbReference type="NCBI Taxonomy" id="29808"/>
    <lineage>
        <taxon>Eukaryota</taxon>
        <taxon>Viridiplantae</taxon>
        <taxon>Streptophyta</taxon>
        <taxon>Embryophyta</taxon>
        <taxon>Tracheophyta</taxon>
        <taxon>Spermatophyta</taxon>
        <taxon>Pinopsida</taxon>
        <taxon>Pinidae</taxon>
        <taxon>Conifers II</taxon>
        <taxon>Cupressales</taxon>
        <taxon>Taxaceae</taxon>
        <taxon>Taxus</taxon>
    </lineage>
</organism>
<keyword evidence="4" id="KW-1185">Reference proteome</keyword>
<feature type="non-terminal residue" evidence="3">
    <location>
        <position position="1"/>
    </location>
</feature>
<dbReference type="PANTHER" id="PTHR36764:SF1">
    <property type="entry name" value="TRNA (ILE)-LYSIDINE SYNTHASE"/>
    <property type="match status" value="1"/>
</dbReference>
<feature type="region of interest" description="Disordered" evidence="2">
    <location>
        <begin position="276"/>
        <end position="302"/>
    </location>
</feature>
<protein>
    <submittedName>
        <fullName evidence="3">Uncharacterized protein</fullName>
    </submittedName>
</protein>
<feature type="region of interest" description="Disordered" evidence="2">
    <location>
        <begin position="47"/>
        <end position="101"/>
    </location>
</feature>
<dbReference type="Proteomes" id="UP000824469">
    <property type="component" value="Unassembled WGS sequence"/>
</dbReference>
<evidence type="ECO:0000256" key="2">
    <source>
        <dbReference type="SAM" id="MobiDB-lite"/>
    </source>
</evidence>
<reference evidence="3 4" key="1">
    <citation type="journal article" date="2021" name="Nat. Plants">
        <title>The Taxus genome provides insights into paclitaxel biosynthesis.</title>
        <authorList>
            <person name="Xiong X."/>
            <person name="Gou J."/>
            <person name="Liao Q."/>
            <person name="Li Y."/>
            <person name="Zhou Q."/>
            <person name="Bi G."/>
            <person name="Li C."/>
            <person name="Du R."/>
            <person name="Wang X."/>
            <person name="Sun T."/>
            <person name="Guo L."/>
            <person name="Liang H."/>
            <person name="Lu P."/>
            <person name="Wu Y."/>
            <person name="Zhang Z."/>
            <person name="Ro D.K."/>
            <person name="Shang Y."/>
            <person name="Huang S."/>
            <person name="Yan J."/>
        </authorList>
    </citation>
    <scope>NUCLEOTIDE SEQUENCE [LARGE SCALE GENOMIC DNA]</scope>
    <source>
        <strain evidence="3">Ta-2019</strain>
    </source>
</reference>
<gene>
    <name evidence="3" type="ORF">KI387_029584</name>
</gene>
<dbReference type="GO" id="GO:0009507">
    <property type="term" value="C:chloroplast"/>
    <property type="evidence" value="ECO:0007669"/>
    <property type="project" value="TreeGrafter"/>
</dbReference>
<dbReference type="AlphaFoldDB" id="A0AA38CCC2"/>
<evidence type="ECO:0000313" key="3">
    <source>
        <dbReference type="EMBL" id="KAH9297902.1"/>
    </source>
</evidence>
<name>A0AA38CCC2_TAXCH</name>
<feature type="compositionally biased region" description="Polar residues" evidence="2">
    <location>
        <begin position="293"/>
        <end position="302"/>
    </location>
</feature>
<feature type="compositionally biased region" description="Basic and acidic residues" evidence="2">
    <location>
        <begin position="67"/>
        <end position="101"/>
    </location>
</feature>
<feature type="coiled-coil region" evidence="1">
    <location>
        <begin position="172"/>
        <end position="199"/>
    </location>
</feature>
<keyword evidence="1" id="KW-0175">Coiled coil</keyword>
<accession>A0AA38CCC2</accession>
<feature type="compositionally biased region" description="Basic and acidic residues" evidence="2">
    <location>
        <begin position="124"/>
        <end position="138"/>
    </location>
</feature>
<feature type="region of interest" description="Disordered" evidence="2">
    <location>
        <begin position="121"/>
        <end position="146"/>
    </location>
</feature>
<evidence type="ECO:0000313" key="4">
    <source>
        <dbReference type="Proteomes" id="UP000824469"/>
    </source>
</evidence>
<sequence>MGVISFYRGNLHKVPDTLRRWPIPKPSISLQDFKILLEKRNKALQRLQVNSHEDEDEEVEGMGENGCTKEEDPKTDEENKRKRENSELEDYSERATKCPKINEARQEKGYINLSTECDPQIASKDVRDEGPDFSDSAKSKKSNAEVMDVDVDERITKDAKPTEEAHKNPEEIANKLKRKHELESKLKDLTEEKHHLVQMLKHILSTEEEMKKRSQVAVQTSTMNLSLPSQGETTVDVGSHTKQAGHKIGTELNCYGDLEEGELDDVCIPSPHSQNLHHIHGTTGPLGSMLGRQPNSLHQPSQ</sequence>
<evidence type="ECO:0000256" key="1">
    <source>
        <dbReference type="SAM" id="Coils"/>
    </source>
</evidence>
<proteinExistence type="predicted"/>
<dbReference type="OMA" id="QMLKHIL"/>
<comment type="caution">
    <text evidence="3">The sequence shown here is derived from an EMBL/GenBank/DDBJ whole genome shotgun (WGS) entry which is preliminary data.</text>
</comment>
<dbReference type="EMBL" id="JAHRHJ020000010">
    <property type="protein sequence ID" value="KAH9297902.1"/>
    <property type="molecule type" value="Genomic_DNA"/>
</dbReference>